<keyword evidence="2" id="KW-1185">Reference proteome</keyword>
<name>A0ABN6UTS3_9BACT</name>
<accession>A0ABN6UTS3</accession>
<dbReference type="RefSeq" id="WP_286354769.1">
    <property type="nucleotide sequence ID" value="NZ_AP027079.1"/>
</dbReference>
<sequence>MHTSEKTPLPPAAISSSRRADLERFEAQLAEWTALIGQYRAAARRAEARVRLVLDRITDDLQLRRNEASAQVLRLKSATDAEWEPERERLERSWQVIQSSFRRAEGRF</sequence>
<proteinExistence type="predicted"/>
<gene>
    <name evidence="1" type="ORF">GETHOR_02450</name>
</gene>
<evidence type="ECO:0000313" key="2">
    <source>
        <dbReference type="Proteomes" id="UP001242010"/>
    </source>
</evidence>
<organism evidence="1 2">
    <name type="scientific">Geothrix oryzae</name>
    <dbReference type="NCBI Taxonomy" id="2927975"/>
    <lineage>
        <taxon>Bacteria</taxon>
        <taxon>Pseudomonadati</taxon>
        <taxon>Acidobacteriota</taxon>
        <taxon>Holophagae</taxon>
        <taxon>Holophagales</taxon>
        <taxon>Holophagaceae</taxon>
        <taxon>Geothrix</taxon>
    </lineage>
</organism>
<evidence type="ECO:0000313" key="1">
    <source>
        <dbReference type="EMBL" id="BDU68144.1"/>
    </source>
</evidence>
<reference evidence="2" key="1">
    <citation type="journal article" date="2023" name="Int. J. Syst. Evol. Microbiol.">
        <title>Mesoterricola silvestris gen. nov., sp. nov., Mesoterricola sediminis sp. nov., Geothrix oryzae sp. nov., Geothrix edaphica sp. nov., Geothrix rubra sp. nov., and Geothrix limicola sp. nov., six novel members of Acidobacteriota isolated from soils.</title>
        <authorList>
            <person name="Itoh H."/>
            <person name="Sugisawa Y."/>
            <person name="Mise K."/>
            <person name="Xu Z."/>
            <person name="Kuniyasu M."/>
            <person name="Ushijima N."/>
            <person name="Kawano K."/>
            <person name="Kobayashi E."/>
            <person name="Shiratori Y."/>
            <person name="Masuda Y."/>
            <person name="Senoo K."/>
        </authorList>
    </citation>
    <scope>NUCLEOTIDE SEQUENCE [LARGE SCALE GENOMIC DNA]</scope>
    <source>
        <strain evidence="2">Red222</strain>
    </source>
</reference>
<dbReference type="EMBL" id="AP027079">
    <property type="protein sequence ID" value="BDU68144.1"/>
    <property type="molecule type" value="Genomic_DNA"/>
</dbReference>
<dbReference type="Proteomes" id="UP001242010">
    <property type="component" value="Chromosome"/>
</dbReference>
<protein>
    <submittedName>
        <fullName evidence="1">Uncharacterized protein</fullName>
    </submittedName>
</protein>